<keyword evidence="3" id="KW-1185">Reference proteome</keyword>
<evidence type="ECO:0008006" key="4">
    <source>
        <dbReference type="Google" id="ProtNLM"/>
    </source>
</evidence>
<evidence type="ECO:0000313" key="2">
    <source>
        <dbReference type="EMBL" id="KAJ1257101.1"/>
    </source>
</evidence>
<feature type="signal peptide" evidence="1">
    <location>
        <begin position="1"/>
        <end position="20"/>
    </location>
</feature>
<organism evidence="2 3">
    <name type="scientific">Paspalum vaginatum</name>
    <name type="common">seashore paspalum</name>
    <dbReference type="NCBI Taxonomy" id="158149"/>
    <lineage>
        <taxon>Eukaryota</taxon>
        <taxon>Viridiplantae</taxon>
        <taxon>Streptophyta</taxon>
        <taxon>Embryophyta</taxon>
        <taxon>Tracheophyta</taxon>
        <taxon>Spermatophyta</taxon>
        <taxon>Magnoliopsida</taxon>
        <taxon>Liliopsida</taxon>
        <taxon>Poales</taxon>
        <taxon>Poaceae</taxon>
        <taxon>PACMAD clade</taxon>
        <taxon>Panicoideae</taxon>
        <taxon>Andropogonodae</taxon>
        <taxon>Paspaleae</taxon>
        <taxon>Paspalinae</taxon>
        <taxon>Paspalum</taxon>
    </lineage>
</organism>
<feature type="chain" id="PRO_5040768754" description="Secreted protein" evidence="1">
    <location>
        <begin position="21"/>
        <end position="85"/>
    </location>
</feature>
<name>A0A9W7XEJ4_9POAL</name>
<keyword evidence="1" id="KW-0732">Signal</keyword>
<dbReference type="EMBL" id="MU629443">
    <property type="protein sequence ID" value="KAJ1257101.1"/>
    <property type="molecule type" value="Genomic_DNA"/>
</dbReference>
<proteinExistence type="predicted"/>
<dbReference type="Proteomes" id="UP001164776">
    <property type="component" value="Unassembled WGS sequence"/>
</dbReference>
<dbReference type="AlphaFoldDB" id="A0A9W7XEJ4"/>
<protein>
    <recommendedName>
        <fullName evidence="4">Secreted protein</fullName>
    </recommendedName>
</protein>
<evidence type="ECO:0000313" key="3">
    <source>
        <dbReference type="Proteomes" id="UP001164776"/>
    </source>
</evidence>
<evidence type="ECO:0000256" key="1">
    <source>
        <dbReference type="SAM" id="SignalP"/>
    </source>
</evidence>
<accession>A0A9W7XEJ4</accession>
<reference evidence="2 3" key="1">
    <citation type="submission" date="2022-10" db="EMBL/GenBank/DDBJ databases">
        <title>WGS assembly of Paspalum vaginatum 540-79.</title>
        <authorList>
            <person name="Sun G."/>
            <person name="Wase N."/>
            <person name="Shu S."/>
            <person name="Jenkins J."/>
            <person name="Zhou B."/>
            <person name="Torres-Rodriguez J."/>
            <person name="Chen C."/>
            <person name="Sandor L."/>
            <person name="Plott C."/>
            <person name="Yoshinga Y."/>
            <person name="Daum C."/>
            <person name="Qi P."/>
            <person name="Barry K."/>
            <person name="Lipzen A."/>
            <person name="Berry L."/>
            <person name="Pedersen C."/>
            <person name="Gottilla T."/>
            <person name="Foltz A."/>
            <person name="Yu H."/>
            <person name="O'Malley R."/>
            <person name="Zhang C."/>
            <person name="Devos K."/>
            <person name="Sigmon B."/>
            <person name="Yu B."/>
            <person name="Obata T."/>
            <person name="Schmutz J."/>
            <person name="Schnable J."/>
        </authorList>
    </citation>
    <scope>NUCLEOTIDE SEQUENCE [LARGE SCALE GENOMIC DNA]</scope>
    <source>
        <strain evidence="3">cv. 540-79</strain>
    </source>
</reference>
<gene>
    <name evidence="2" type="ORF">BS78_K223900</name>
</gene>
<sequence length="85" mass="9440">MPSWGRSLQWSVTWLRLVGGRRPWSGGHTAAPSFPACGYSEVVGRRSCYNALVAASCSLSLRPLTKGLLGPNLHMLKLHRRPLRR</sequence>
<comment type="caution">
    <text evidence="2">The sequence shown here is derived from an EMBL/GenBank/DDBJ whole genome shotgun (WGS) entry which is preliminary data.</text>
</comment>